<evidence type="ECO:0000256" key="2">
    <source>
        <dbReference type="ARBA" id="ARBA00022448"/>
    </source>
</evidence>
<evidence type="ECO:0000256" key="5">
    <source>
        <dbReference type="ARBA" id="ARBA00023136"/>
    </source>
</evidence>
<dbReference type="PANTHER" id="PTHR43791">
    <property type="entry name" value="PERMEASE-RELATED"/>
    <property type="match status" value="1"/>
</dbReference>
<keyword evidence="4 6" id="KW-1133">Transmembrane helix</keyword>
<evidence type="ECO:0000256" key="3">
    <source>
        <dbReference type="ARBA" id="ARBA00022692"/>
    </source>
</evidence>
<protein>
    <submittedName>
        <fullName evidence="8">Tartrate transporter</fullName>
    </submittedName>
</protein>
<feature type="transmembrane region" description="Helical" evidence="6">
    <location>
        <begin position="28"/>
        <end position="45"/>
    </location>
</feature>
<evidence type="ECO:0000256" key="1">
    <source>
        <dbReference type="ARBA" id="ARBA00004141"/>
    </source>
</evidence>
<sequence length="172" mass="18284">MLPFVAAALGVLWWGARSDRLCERRWHLMIPSLVVIVALIGAALTDNPTLRLSALVAGRFGALANLPVFWTLPSAMLAEAEAPAGLAVVSSIGNVAGFVAPYVVGVLRQVTGSFSSGMLALAGFVTITVLVAAHLTRGYSQRKQEIAVLLPDRQNAPTIRINNDFGPFFWGS</sequence>
<dbReference type="PROSITE" id="PS50850">
    <property type="entry name" value="MFS"/>
    <property type="match status" value="1"/>
</dbReference>
<keyword evidence="9" id="KW-1185">Reference proteome</keyword>
<feature type="transmembrane region" description="Helical" evidence="6">
    <location>
        <begin position="116"/>
        <end position="135"/>
    </location>
</feature>
<keyword evidence="5 6" id="KW-0472">Membrane</keyword>
<name>A0ABM8QXZ3_9BURK</name>
<evidence type="ECO:0000256" key="6">
    <source>
        <dbReference type="SAM" id="Phobius"/>
    </source>
</evidence>
<evidence type="ECO:0000313" key="8">
    <source>
        <dbReference type="EMBL" id="CAE6722236.1"/>
    </source>
</evidence>
<dbReference type="InterPro" id="IPR011701">
    <property type="entry name" value="MFS"/>
</dbReference>
<comment type="subcellular location">
    <subcellularLocation>
        <location evidence="1">Membrane</location>
        <topology evidence="1">Multi-pass membrane protein</topology>
    </subcellularLocation>
</comment>
<dbReference type="EMBL" id="CAJNBH010000004">
    <property type="protein sequence ID" value="CAE6722236.1"/>
    <property type="molecule type" value="Genomic_DNA"/>
</dbReference>
<keyword evidence="3 6" id="KW-0812">Transmembrane</keyword>
<dbReference type="InterPro" id="IPR020846">
    <property type="entry name" value="MFS_dom"/>
</dbReference>
<feature type="transmembrane region" description="Helical" evidence="6">
    <location>
        <begin position="84"/>
        <end position="104"/>
    </location>
</feature>
<evidence type="ECO:0000259" key="7">
    <source>
        <dbReference type="PROSITE" id="PS50850"/>
    </source>
</evidence>
<evidence type="ECO:0000313" key="9">
    <source>
        <dbReference type="Proteomes" id="UP000673821"/>
    </source>
</evidence>
<dbReference type="SUPFAM" id="SSF103473">
    <property type="entry name" value="MFS general substrate transporter"/>
    <property type="match status" value="1"/>
</dbReference>
<reference evidence="8 9" key="1">
    <citation type="submission" date="2021-02" db="EMBL/GenBank/DDBJ databases">
        <authorList>
            <person name="Vanwijnsberghe S."/>
        </authorList>
    </citation>
    <scope>NUCLEOTIDE SEQUENCE [LARGE SCALE GENOMIC DNA]</scope>
    <source>
        <strain evidence="8 9">R-69776</strain>
    </source>
</reference>
<comment type="caution">
    <text evidence="8">The sequence shown here is derived from an EMBL/GenBank/DDBJ whole genome shotgun (WGS) entry which is preliminary data.</text>
</comment>
<dbReference type="PANTHER" id="PTHR43791:SF36">
    <property type="entry name" value="TRANSPORTER, PUTATIVE (AFU_ORTHOLOGUE AFUA_6G08340)-RELATED"/>
    <property type="match status" value="1"/>
</dbReference>
<evidence type="ECO:0000256" key="4">
    <source>
        <dbReference type="ARBA" id="ARBA00022989"/>
    </source>
</evidence>
<gene>
    <name evidence="8" type="primary">ttuB_4</name>
    <name evidence="8" type="ORF">R69776_01584</name>
</gene>
<feature type="domain" description="Major facilitator superfamily (MFS) profile" evidence="7">
    <location>
        <begin position="1"/>
        <end position="140"/>
    </location>
</feature>
<feature type="transmembrane region" description="Helical" evidence="6">
    <location>
        <begin position="52"/>
        <end position="72"/>
    </location>
</feature>
<dbReference type="InterPro" id="IPR036259">
    <property type="entry name" value="MFS_trans_sf"/>
</dbReference>
<organism evidence="8 9">
    <name type="scientific">Paraburkholderia nemoris</name>
    <dbReference type="NCBI Taxonomy" id="2793076"/>
    <lineage>
        <taxon>Bacteria</taxon>
        <taxon>Pseudomonadati</taxon>
        <taxon>Pseudomonadota</taxon>
        <taxon>Betaproteobacteria</taxon>
        <taxon>Burkholderiales</taxon>
        <taxon>Burkholderiaceae</taxon>
        <taxon>Paraburkholderia</taxon>
    </lineage>
</organism>
<dbReference type="Gene3D" id="1.20.1250.20">
    <property type="entry name" value="MFS general substrate transporter like domains"/>
    <property type="match status" value="1"/>
</dbReference>
<keyword evidence="2" id="KW-0813">Transport</keyword>
<dbReference type="Proteomes" id="UP000673821">
    <property type="component" value="Unassembled WGS sequence"/>
</dbReference>
<proteinExistence type="predicted"/>
<dbReference type="Pfam" id="PF07690">
    <property type="entry name" value="MFS_1"/>
    <property type="match status" value="1"/>
</dbReference>
<accession>A0ABM8QXZ3</accession>